<evidence type="ECO:0000313" key="12">
    <source>
        <dbReference type="Proteomes" id="UP001210339"/>
    </source>
</evidence>
<dbReference type="Pfam" id="PF07687">
    <property type="entry name" value="M20_dimer"/>
    <property type="match status" value="1"/>
</dbReference>
<keyword evidence="3 9" id="KW-0031">Aminopeptidase</keyword>
<organism evidence="11 12">
    <name type="scientific">Peptoniphilus equinus</name>
    <dbReference type="NCBI Taxonomy" id="3016343"/>
    <lineage>
        <taxon>Bacteria</taxon>
        <taxon>Bacillati</taxon>
        <taxon>Bacillota</taxon>
        <taxon>Tissierellia</taxon>
        <taxon>Tissierellales</taxon>
        <taxon>Peptoniphilaceae</taxon>
        <taxon>Peptoniphilus</taxon>
    </lineage>
</organism>
<dbReference type="PANTHER" id="PTHR42994">
    <property type="entry name" value="PEPTIDASE T"/>
    <property type="match status" value="1"/>
</dbReference>
<feature type="binding site" evidence="9">
    <location>
        <position position="138"/>
    </location>
    <ligand>
        <name>Zn(2+)</name>
        <dbReference type="ChEBI" id="CHEBI:29105"/>
        <label>1</label>
    </ligand>
</feature>
<feature type="binding site" evidence="9">
    <location>
        <position position="376"/>
    </location>
    <ligand>
        <name>Zn(2+)</name>
        <dbReference type="ChEBI" id="CHEBI:29105"/>
        <label>2</label>
    </ligand>
</feature>
<feature type="active site" evidence="9">
    <location>
        <position position="80"/>
    </location>
</feature>
<feature type="domain" description="Peptidase M20 dimerisation" evidence="10">
    <location>
        <begin position="204"/>
        <end position="304"/>
    </location>
</feature>
<accession>A0ABY7QQZ3</accession>
<keyword evidence="7 9" id="KW-0862">Zinc</keyword>
<protein>
    <recommendedName>
        <fullName evidence="9">Peptidase T</fullName>
        <ecNumber evidence="9">3.4.11.4</ecNumber>
    </recommendedName>
    <alternativeName>
        <fullName evidence="9">Aminotripeptidase</fullName>
        <shortName evidence="9">Tripeptidase</shortName>
    </alternativeName>
    <alternativeName>
        <fullName evidence="9">Tripeptide aminopeptidase</fullName>
    </alternativeName>
</protein>
<feature type="binding site" evidence="9">
    <location>
        <position position="173"/>
    </location>
    <ligand>
        <name>Zn(2+)</name>
        <dbReference type="ChEBI" id="CHEBI:29105"/>
        <label>2</label>
    </ligand>
</feature>
<dbReference type="RefSeq" id="WP_271190750.1">
    <property type="nucleotide sequence ID" value="NZ_CP115667.1"/>
</dbReference>
<dbReference type="EMBL" id="CP115667">
    <property type="protein sequence ID" value="WBW49218.1"/>
    <property type="molecule type" value="Genomic_DNA"/>
</dbReference>
<proteinExistence type="inferred from homology"/>
<feature type="binding site" evidence="9">
    <location>
        <position position="138"/>
    </location>
    <ligand>
        <name>Zn(2+)</name>
        <dbReference type="ChEBI" id="CHEBI:29105"/>
        <label>2</label>
    </ligand>
</feature>
<sequence length="403" mass="44377">MEPIVQRFLDYISYETTSDESSTTCPSTPGQLVLAKHLVEELKAIGMDEVVLDENGYVYATLRANTDKTLPTVGFIAHMDTAPDLSGKDVKPQFVEYQGGDIPLNDKFTMMEKDFPFLKDLVGETLITTDGTTLLGADDKAGIAMIVDAMDYLIRHPEVSHGTVKVGFTPDEEIGRGADLFNIKDFGADFAFTVDGGAVGGLEYENFNAASAHIDIQGKNVHPGSAKDIMVNALYVAIEFNEMLPAHERPEHTEGYEGFYMLDTISGAVDGATMEYIIRDHDREKFEAKKALMEDAAAFINKKYGDILTLTLKDGYYNMREKLEPHMEIVELAIQAMKDLGIEPAVEPIRGGTDGSKLSFEGLLTPNIFAGGYNFHGRYEFIPVSSLGKGRDLIVKIVENLTK</sequence>
<comment type="subcellular location">
    <subcellularLocation>
        <location evidence="9">Cytoplasm</location>
    </subcellularLocation>
</comment>
<comment type="similarity">
    <text evidence="2 9">Belongs to the peptidase M20B family.</text>
</comment>
<evidence type="ECO:0000256" key="7">
    <source>
        <dbReference type="ARBA" id="ARBA00022833"/>
    </source>
</evidence>
<evidence type="ECO:0000256" key="1">
    <source>
        <dbReference type="ARBA" id="ARBA00000870"/>
    </source>
</evidence>
<feature type="binding site" evidence="9">
    <location>
        <position position="78"/>
    </location>
    <ligand>
        <name>Zn(2+)</name>
        <dbReference type="ChEBI" id="CHEBI:29105"/>
        <label>1</label>
    </ligand>
</feature>
<dbReference type="Gene3D" id="3.40.630.10">
    <property type="entry name" value="Zn peptidases"/>
    <property type="match status" value="1"/>
</dbReference>
<gene>
    <name evidence="9 11" type="primary">pepT</name>
    <name evidence="11" type="ORF">O6R05_04195</name>
</gene>
<dbReference type="InterPro" id="IPR001261">
    <property type="entry name" value="ArgE/DapE_CS"/>
</dbReference>
<dbReference type="Pfam" id="PF01546">
    <property type="entry name" value="Peptidase_M20"/>
    <property type="match status" value="1"/>
</dbReference>
<dbReference type="HAMAP" id="MF_00550">
    <property type="entry name" value="Aminopeptidase_M20"/>
    <property type="match status" value="1"/>
</dbReference>
<keyword evidence="9" id="KW-0963">Cytoplasm</keyword>
<evidence type="ECO:0000259" key="10">
    <source>
        <dbReference type="Pfam" id="PF07687"/>
    </source>
</evidence>
<keyword evidence="8 9" id="KW-0482">Metalloprotease</keyword>
<feature type="active site" description="Proton acceptor" evidence="9">
    <location>
        <position position="172"/>
    </location>
</feature>
<dbReference type="SUPFAM" id="SSF53187">
    <property type="entry name" value="Zn-dependent exopeptidases"/>
    <property type="match status" value="1"/>
</dbReference>
<dbReference type="SUPFAM" id="SSF55031">
    <property type="entry name" value="Bacterial exopeptidase dimerisation domain"/>
    <property type="match status" value="1"/>
</dbReference>
<dbReference type="PIRSF" id="PIRSF037215">
    <property type="entry name" value="Peptidase_M20B"/>
    <property type="match status" value="1"/>
</dbReference>
<dbReference type="InterPro" id="IPR010161">
    <property type="entry name" value="Peptidase_M20B"/>
</dbReference>
<dbReference type="PROSITE" id="PS00759">
    <property type="entry name" value="ARGE_DAPE_CPG2_2"/>
    <property type="match status" value="1"/>
</dbReference>
<dbReference type="EC" id="3.4.11.4" evidence="9"/>
<keyword evidence="6 9" id="KW-0378">Hydrolase</keyword>
<keyword evidence="5 9" id="KW-0479">Metal-binding</keyword>
<evidence type="ECO:0000256" key="8">
    <source>
        <dbReference type="ARBA" id="ARBA00023049"/>
    </source>
</evidence>
<evidence type="ECO:0000256" key="2">
    <source>
        <dbReference type="ARBA" id="ARBA00009692"/>
    </source>
</evidence>
<feature type="binding site" evidence="9">
    <location>
        <position position="195"/>
    </location>
    <ligand>
        <name>Zn(2+)</name>
        <dbReference type="ChEBI" id="CHEBI:29105"/>
        <label>1</label>
    </ligand>
</feature>
<dbReference type="PROSITE" id="PS00758">
    <property type="entry name" value="ARGE_DAPE_CPG2_1"/>
    <property type="match status" value="1"/>
</dbReference>
<evidence type="ECO:0000256" key="3">
    <source>
        <dbReference type="ARBA" id="ARBA00022438"/>
    </source>
</evidence>
<evidence type="ECO:0000313" key="11">
    <source>
        <dbReference type="EMBL" id="WBW49218.1"/>
    </source>
</evidence>
<evidence type="ECO:0000256" key="5">
    <source>
        <dbReference type="ARBA" id="ARBA00022723"/>
    </source>
</evidence>
<dbReference type="InterPro" id="IPR011650">
    <property type="entry name" value="Peptidase_M20_dimer"/>
</dbReference>
<dbReference type="PANTHER" id="PTHR42994:SF1">
    <property type="entry name" value="PEPTIDASE T"/>
    <property type="match status" value="1"/>
</dbReference>
<evidence type="ECO:0000256" key="9">
    <source>
        <dbReference type="HAMAP-Rule" id="MF_00550"/>
    </source>
</evidence>
<dbReference type="InterPro" id="IPR002933">
    <property type="entry name" value="Peptidase_M20"/>
</dbReference>
<name>A0ABY7QQZ3_9FIRM</name>
<evidence type="ECO:0000256" key="6">
    <source>
        <dbReference type="ARBA" id="ARBA00022801"/>
    </source>
</evidence>
<evidence type="ECO:0000256" key="4">
    <source>
        <dbReference type="ARBA" id="ARBA00022670"/>
    </source>
</evidence>
<reference evidence="11 12" key="1">
    <citation type="submission" date="2023-01" db="EMBL/GenBank/DDBJ databases">
        <authorList>
            <person name="Lee S.H."/>
            <person name="Jung H.S."/>
            <person name="Yun J.U."/>
        </authorList>
    </citation>
    <scope>NUCLEOTIDE SEQUENCE [LARGE SCALE GENOMIC DNA]</scope>
    <source>
        <strain evidence="11 12">CBA3646</strain>
    </source>
</reference>
<dbReference type="CDD" id="cd03892">
    <property type="entry name" value="M20_peptT"/>
    <property type="match status" value="1"/>
</dbReference>
<comment type="function">
    <text evidence="9">Cleaves the N-terminal amino acid of tripeptides.</text>
</comment>
<dbReference type="NCBIfam" id="TIGR01882">
    <property type="entry name" value="peptidase-T"/>
    <property type="match status" value="1"/>
</dbReference>
<comment type="catalytic activity">
    <reaction evidence="1 9">
        <text>Release of the N-terminal residue from a tripeptide.</text>
        <dbReference type="EC" id="3.4.11.4"/>
    </reaction>
</comment>
<dbReference type="Proteomes" id="UP001210339">
    <property type="component" value="Chromosome"/>
</dbReference>
<dbReference type="GO" id="GO:0045148">
    <property type="term" value="F:tripeptide aminopeptidase activity"/>
    <property type="evidence" value="ECO:0007669"/>
    <property type="project" value="UniProtKB-EC"/>
</dbReference>
<keyword evidence="4 9" id="KW-0645">Protease</keyword>
<dbReference type="InterPro" id="IPR036264">
    <property type="entry name" value="Bact_exopeptidase_dim_dom"/>
</dbReference>
<dbReference type="Gene3D" id="3.30.70.360">
    <property type="match status" value="1"/>
</dbReference>
<dbReference type="NCBIfam" id="NF003976">
    <property type="entry name" value="PRK05469.1"/>
    <property type="match status" value="1"/>
</dbReference>
<keyword evidence="12" id="KW-1185">Reference proteome</keyword>
<dbReference type="NCBIfam" id="NF009920">
    <property type="entry name" value="PRK13381.1"/>
    <property type="match status" value="1"/>
</dbReference>
<comment type="cofactor">
    <cofactor evidence="9">
        <name>Zn(2+)</name>
        <dbReference type="ChEBI" id="CHEBI:29105"/>
    </cofactor>
    <text evidence="9">Binds 2 Zn(2+) ions per subunit.</text>
</comment>